<accession>A0A9N7YJQ2</accession>
<evidence type="ECO:0000313" key="2">
    <source>
        <dbReference type="EMBL" id="CAB1426694.1"/>
    </source>
</evidence>
<dbReference type="EMBL" id="CADEAL010000906">
    <property type="protein sequence ID" value="CAB1426694.1"/>
    <property type="molecule type" value="Genomic_DNA"/>
</dbReference>
<keyword evidence="3" id="KW-1185">Reference proteome</keyword>
<name>A0A9N7YJQ2_PLEPL</name>
<protein>
    <submittedName>
        <fullName evidence="2">Uncharacterized protein</fullName>
    </submittedName>
</protein>
<dbReference type="Proteomes" id="UP001153269">
    <property type="component" value="Unassembled WGS sequence"/>
</dbReference>
<feature type="compositionally biased region" description="Polar residues" evidence="1">
    <location>
        <begin position="1"/>
        <end position="20"/>
    </location>
</feature>
<evidence type="ECO:0000313" key="3">
    <source>
        <dbReference type="Proteomes" id="UP001153269"/>
    </source>
</evidence>
<organism evidence="2 3">
    <name type="scientific">Pleuronectes platessa</name>
    <name type="common">European plaice</name>
    <dbReference type="NCBI Taxonomy" id="8262"/>
    <lineage>
        <taxon>Eukaryota</taxon>
        <taxon>Metazoa</taxon>
        <taxon>Chordata</taxon>
        <taxon>Craniata</taxon>
        <taxon>Vertebrata</taxon>
        <taxon>Euteleostomi</taxon>
        <taxon>Actinopterygii</taxon>
        <taxon>Neopterygii</taxon>
        <taxon>Teleostei</taxon>
        <taxon>Neoteleostei</taxon>
        <taxon>Acanthomorphata</taxon>
        <taxon>Carangaria</taxon>
        <taxon>Pleuronectiformes</taxon>
        <taxon>Pleuronectoidei</taxon>
        <taxon>Pleuronectidae</taxon>
        <taxon>Pleuronectes</taxon>
    </lineage>
</organism>
<proteinExistence type="predicted"/>
<sequence>MTTFKYTNTDPSQRNDTGLDSTWRLVRVDRTAPSSDLCPSPDVRNVVHSPQAAPGSHSPLTVQTSDLHTVCLSYYYHREAKPGGTAAVRVYTRGGKGIQHQVQPPSQKFP</sequence>
<gene>
    <name evidence="2" type="ORF">PLEPLA_LOCUS14632</name>
</gene>
<comment type="caution">
    <text evidence="2">The sequence shown here is derived from an EMBL/GenBank/DDBJ whole genome shotgun (WGS) entry which is preliminary data.</text>
</comment>
<dbReference type="AlphaFoldDB" id="A0A9N7YJQ2"/>
<feature type="region of interest" description="Disordered" evidence="1">
    <location>
        <begin position="1"/>
        <end position="21"/>
    </location>
</feature>
<evidence type="ECO:0000256" key="1">
    <source>
        <dbReference type="SAM" id="MobiDB-lite"/>
    </source>
</evidence>
<reference evidence="2" key="1">
    <citation type="submission" date="2020-03" db="EMBL/GenBank/DDBJ databases">
        <authorList>
            <person name="Weist P."/>
        </authorList>
    </citation>
    <scope>NUCLEOTIDE SEQUENCE</scope>
</reference>